<accession>A0A9N8E980</accession>
<evidence type="ECO:0000256" key="1">
    <source>
        <dbReference type="SAM" id="MobiDB-lite"/>
    </source>
</evidence>
<keyword evidence="3" id="KW-0347">Helicase</keyword>
<dbReference type="Proteomes" id="UP001153069">
    <property type="component" value="Unassembled WGS sequence"/>
</dbReference>
<proteinExistence type="predicted"/>
<keyword evidence="3" id="KW-0067">ATP-binding</keyword>
<dbReference type="Pfam" id="PF03457">
    <property type="entry name" value="HA"/>
    <property type="match status" value="2"/>
</dbReference>
<dbReference type="Gene3D" id="6.10.140.530">
    <property type="match status" value="2"/>
</dbReference>
<feature type="region of interest" description="Disordered" evidence="1">
    <location>
        <begin position="53"/>
        <end position="99"/>
    </location>
</feature>
<evidence type="ECO:0000259" key="2">
    <source>
        <dbReference type="Pfam" id="PF03457"/>
    </source>
</evidence>
<organism evidence="3 4">
    <name type="scientific">Seminavis robusta</name>
    <dbReference type="NCBI Taxonomy" id="568900"/>
    <lineage>
        <taxon>Eukaryota</taxon>
        <taxon>Sar</taxon>
        <taxon>Stramenopiles</taxon>
        <taxon>Ochrophyta</taxon>
        <taxon>Bacillariophyta</taxon>
        <taxon>Bacillariophyceae</taxon>
        <taxon>Bacillariophycidae</taxon>
        <taxon>Naviculales</taxon>
        <taxon>Naviculaceae</taxon>
        <taxon>Seminavis</taxon>
    </lineage>
</organism>
<evidence type="ECO:0000313" key="3">
    <source>
        <dbReference type="EMBL" id="CAB9514981.1"/>
    </source>
</evidence>
<sequence>MAEKWVDRDLSEVEQDAAVESKRSESGDDEPEEQAPHDADAVEAAFRNEAGDFAPLSIAEDDDRKPPARETGSSFQVDDLERDPLSISEDDDRKPPARAVERSFQVDDLQSGHLDNTLFALESGDEDLMGPASKRARTTQASGFASMPSHDHAHHFQMSMHFPYSPPVNHPGAPRFPEAGYEYPHYASMPPAHAPSSSGYPSHHHYPPSQHAIERPMPHSSQPGMVQGVAYGSPVAGTRPRTATGEDTREVPSRGPTDDELEEARTERARNALHTWYHRLNDLRQYRLDQGDCNVPQKYEGNRELGIWVNKQRMEKKSFDEGKRTSMTNRKIAALNNLGFVWAKRKGQAAWEEKFRELLAYKRIHGNCEVPTKYSANPALGRWVSTQRSAYKDFIETGDTSKMTDERRARLESVGFKWKMMNNG</sequence>
<protein>
    <submittedName>
        <fullName evidence="3">Helicase</fullName>
    </submittedName>
</protein>
<name>A0A9N8E980_9STRA</name>
<keyword evidence="3" id="KW-0378">Hydrolase</keyword>
<evidence type="ECO:0000313" key="4">
    <source>
        <dbReference type="Proteomes" id="UP001153069"/>
    </source>
</evidence>
<keyword evidence="3" id="KW-0547">Nucleotide-binding</keyword>
<comment type="caution">
    <text evidence="3">The sequence shown here is derived from an EMBL/GenBank/DDBJ whole genome shotgun (WGS) entry which is preliminary data.</text>
</comment>
<dbReference type="PANTHER" id="PTHR33418:SF1">
    <property type="entry name" value="HELICASE-ASSOCIATED DOMAIN-CONTAINING PROTEIN"/>
    <property type="match status" value="1"/>
</dbReference>
<dbReference type="GO" id="GO:0004386">
    <property type="term" value="F:helicase activity"/>
    <property type="evidence" value="ECO:0007669"/>
    <property type="project" value="UniProtKB-KW"/>
</dbReference>
<dbReference type="PANTHER" id="PTHR33418">
    <property type="entry name" value="HELICASE-ASSOCIATED"/>
    <property type="match status" value="1"/>
</dbReference>
<feature type="domain" description="Helicase-associated" evidence="2">
    <location>
        <begin position="348"/>
        <end position="416"/>
    </location>
</feature>
<feature type="compositionally biased region" description="Basic and acidic residues" evidence="1">
    <location>
        <begin position="1"/>
        <end position="11"/>
    </location>
</feature>
<feature type="domain" description="Helicase-associated" evidence="2">
    <location>
        <begin position="274"/>
        <end position="340"/>
    </location>
</feature>
<feature type="region of interest" description="Disordered" evidence="1">
    <location>
        <begin position="1"/>
        <end position="40"/>
    </location>
</feature>
<gene>
    <name evidence="3" type="ORF">SEMRO_687_G187280.1</name>
</gene>
<dbReference type="EMBL" id="CAICTM010000686">
    <property type="protein sequence ID" value="CAB9514981.1"/>
    <property type="molecule type" value="Genomic_DNA"/>
</dbReference>
<feature type="region of interest" description="Disordered" evidence="1">
    <location>
        <begin position="236"/>
        <end position="262"/>
    </location>
</feature>
<dbReference type="OrthoDB" id="48082at2759"/>
<dbReference type="AlphaFoldDB" id="A0A9N8E980"/>
<keyword evidence="4" id="KW-1185">Reference proteome</keyword>
<reference evidence="3" key="1">
    <citation type="submission" date="2020-06" db="EMBL/GenBank/DDBJ databases">
        <authorList>
            <consortium name="Plant Systems Biology data submission"/>
        </authorList>
    </citation>
    <scope>NUCLEOTIDE SEQUENCE</scope>
    <source>
        <strain evidence="3">D6</strain>
    </source>
</reference>
<dbReference type="InterPro" id="IPR005114">
    <property type="entry name" value="Helicase_assoc"/>
</dbReference>